<keyword evidence="1" id="KW-0732">Signal</keyword>
<dbReference type="InParanoid" id="A0A1J7ILV2"/>
<dbReference type="Proteomes" id="UP000182658">
    <property type="component" value="Unassembled WGS sequence"/>
</dbReference>
<evidence type="ECO:0000313" key="3">
    <source>
        <dbReference type="Proteomes" id="UP000182658"/>
    </source>
</evidence>
<dbReference type="GO" id="GO:0005576">
    <property type="term" value="C:extracellular region"/>
    <property type="evidence" value="ECO:0007669"/>
    <property type="project" value="TreeGrafter"/>
</dbReference>
<name>A0A1J7ILV2_9PEZI</name>
<dbReference type="EMBL" id="KV875098">
    <property type="protein sequence ID" value="OIW28235.1"/>
    <property type="molecule type" value="Genomic_DNA"/>
</dbReference>
<protein>
    <recommendedName>
        <fullName evidence="4">Antigenic cell wall galactomanno protein</fullName>
    </recommendedName>
</protein>
<evidence type="ECO:0000256" key="1">
    <source>
        <dbReference type="SAM" id="SignalP"/>
    </source>
</evidence>
<feature type="chain" id="PRO_5009644921" description="Antigenic cell wall galactomanno protein" evidence="1">
    <location>
        <begin position="20"/>
        <end position="172"/>
    </location>
</feature>
<dbReference type="OrthoDB" id="2422134at2759"/>
<evidence type="ECO:0000313" key="2">
    <source>
        <dbReference type="EMBL" id="OIW28235.1"/>
    </source>
</evidence>
<gene>
    <name evidence="2" type="ORF">CONLIGDRAFT_644437</name>
</gene>
<accession>A0A1J7ILV2</accession>
<sequence>MRFTTVLAPLAFLASTVAASGATIADAVGVINTVTLELQSKVTSWKGDLLGTLPIIVASTELLTDINNATKTTKASAPLDALEALTVAIAVNNLSGSVNATISAIIAKKHQFDKLLLSPVILLNLELEKDATDKLGAALADKVPEDLKAAAATLQATIDGYFNTGIQAYKLF</sequence>
<dbReference type="InterPro" id="IPR021054">
    <property type="entry name" value="Cell_wall_mannoprotein_1"/>
</dbReference>
<keyword evidence="3" id="KW-1185">Reference proteome</keyword>
<dbReference type="Pfam" id="PF12296">
    <property type="entry name" value="HsbA"/>
    <property type="match status" value="1"/>
</dbReference>
<proteinExistence type="predicted"/>
<dbReference type="Gene3D" id="1.20.1280.140">
    <property type="match status" value="1"/>
</dbReference>
<dbReference type="PANTHER" id="PTHR38123:SF1">
    <property type="entry name" value="HYDROPHOBIC SURFACE BINDING PROTEIN"/>
    <property type="match status" value="1"/>
</dbReference>
<dbReference type="PANTHER" id="PTHR38123">
    <property type="entry name" value="CELL WALL SERINE-THREONINE-RICH GALACTOMANNOPROTEIN MP1 (AFU_ORTHOLOGUE AFUA_4G03240)"/>
    <property type="match status" value="1"/>
</dbReference>
<reference evidence="2 3" key="1">
    <citation type="submission" date="2016-10" db="EMBL/GenBank/DDBJ databases">
        <title>Draft genome sequence of Coniochaeta ligniaria NRRL30616, a lignocellulolytic fungus for bioabatement of inhibitors in plant biomass hydrolysates.</title>
        <authorList>
            <consortium name="DOE Joint Genome Institute"/>
            <person name="Jimenez D.J."/>
            <person name="Hector R.E."/>
            <person name="Riley R."/>
            <person name="Sun H."/>
            <person name="Grigoriev I.V."/>
            <person name="Van Elsas J.D."/>
            <person name="Nichols N.N."/>
        </authorList>
    </citation>
    <scope>NUCLEOTIDE SEQUENCE [LARGE SCALE GENOMIC DNA]</scope>
    <source>
        <strain evidence="2 3">NRRL 30616</strain>
    </source>
</reference>
<feature type="signal peptide" evidence="1">
    <location>
        <begin position="1"/>
        <end position="19"/>
    </location>
</feature>
<dbReference type="AlphaFoldDB" id="A0A1J7ILV2"/>
<organism evidence="2 3">
    <name type="scientific">Coniochaeta ligniaria NRRL 30616</name>
    <dbReference type="NCBI Taxonomy" id="1408157"/>
    <lineage>
        <taxon>Eukaryota</taxon>
        <taxon>Fungi</taxon>
        <taxon>Dikarya</taxon>
        <taxon>Ascomycota</taxon>
        <taxon>Pezizomycotina</taxon>
        <taxon>Sordariomycetes</taxon>
        <taxon>Sordariomycetidae</taxon>
        <taxon>Coniochaetales</taxon>
        <taxon>Coniochaetaceae</taxon>
        <taxon>Coniochaeta</taxon>
    </lineage>
</organism>
<evidence type="ECO:0008006" key="4">
    <source>
        <dbReference type="Google" id="ProtNLM"/>
    </source>
</evidence>